<dbReference type="CDD" id="cd00090">
    <property type="entry name" value="HTH_ARSR"/>
    <property type="match status" value="1"/>
</dbReference>
<name>A0ABY8FUT6_9SPHN</name>
<accession>A0ABY8FUT6</accession>
<dbReference type="Gene3D" id="1.10.10.10">
    <property type="entry name" value="Winged helix-like DNA-binding domain superfamily/Winged helix DNA-binding domain"/>
    <property type="match status" value="1"/>
</dbReference>
<dbReference type="InterPro" id="IPR036390">
    <property type="entry name" value="WH_DNA-bd_sf"/>
</dbReference>
<dbReference type="SUPFAM" id="SSF46785">
    <property type="entry name" value="Winged helix' DNA-binding domain"/>
    <property type="match status" value="1"/>
</dbReference>
<reference evidence="2 3" key="1">
    <citation type="submission" date="2023-03" db="EMBL/GenBank/DDBJ databases">
        <title>Altererythrobacter sp. CAU 1644 isolated from sand.</title>
        <authorList>
            <person name="Kim W."/>
        </authorList>
    </citation>
    <scope>NUCLEOTIDE SEQUENCE [LARGE SCALE GENOMIC DNA]</scope>
    <source>
        <strain evidence="2 3">CAU 1644</strain>
    </source>
</reference>
<dbReference type="InterPro" id="IPR011991">
    <property type="entry name" value="ArsR-like_HTH"/>
</dbReference>
<evidence type="ECO:0000313" key="2">
    <source>
        <dbReference type="EMBL" id="WFL76896.1"/>
    </source>
</evidence>
<dbReference type="Proteomes" id="UP001215827">
    <property type="component" value="Chromosome"/>
</dbReference>
<organism evidence="2 3">
    <name type="scientific">Altererythrobacter arenosus</name>
    <dbReference type="NCBI Taxonomy" id="3032592"/>
    <lineage>
        <taxon>Bacteria</taxon>
        <taxon>Pseudomonadati</taxon>
        <taxon>Pseudomonadota</taxon>
        <taxon>Alphaproteobacteria</taxon>
        <taxon>Sphingomonadales</taxon>
        <taxon>Erythrobacteraceae</taxon>
        <taxon>Altererythrobacter</taxon>
    </lineage>
</organism>
<dbReference type="SMART" id="SM00418">
    <property type="entry name" value="HTH_ARSR"/>
    <property type="match status" value="1"/>
</dbReference>
<feature type="domain" description="HTH arsR-type" evidence="1">
    <location>
        <begin position="17"/>
        <end position="100"/>
    </location>
</feature>
<dbReference type="InterPro" id="IPR001845">
    <property type="entry name" value="HTH_ArsR_DNA-bd_dom"/>
</dbReference>
<dbReference type="InterPro" id="IPR036388">
    <property type="entry name" value="WH-like_DNA-bd_sf"/>
</dbReference>
<dbReference type="Pfam" id="PF12840">
    <property type="entry name" value="HTH_20"/>
    <property type="match status" value="1"/>
</dbReference>
<evidence type="ECO:0000313" key="3">
    <source>
        <dbReference type="Proteomes" id="UP001215827"/>
    </source>
</evidence>
<dbReference type="RefSeq" id="WP_278015655.1">
    <property type="nucleotide sequence ID" value="NZ_CP121106.1"/>
</dbReference>
<gene>
    <name evidence="2" type="ORF">P7228_12975</name>
</gene>
<proteinExistence type="predicted"/>
<protein>
    <submittedName>
        <fullName evidence="2">Helix-turn-helix domain-containing protein</fullName>
    </submittedName>
</protein>
<evidence type="ECO:0000259" key="1">
    <source>
        <dbReference type="SMART" id="SM00418"/>
    </source>
</evidence>
<dbReference type="EMBL" id="CP121106">
    <property type="protein sequence ID" value="WFL76896.1"/>
    <property type="molecule type" value="Genomic_DNA"/>
</dbReference>
<keyword evidence="3" id="KW-1185">Reference proteome</keyword>
<sequence>MADNHREAEDEWILRADQLRALVSAVRTDIVDHLAGRGEMSIKELAEAIGKQPSALYHHLEQLLDVGLVVESGARVVNRKKEKLYRTPSRRMRLRKALESGEHADLMGQIVASLSRQADRDFSRGQAIPTARADGEHRNLGFFRLVAKPDAGRLEEINRHLEAIAELMWEENDAEAESMVLTWIMAPGN</sequence>